<evidence type="ECO:0000259" key="3">
    <source>
        <dbReference type="Pfam" id="PF16925"/>
    </source>
</evidence>
<keyword evidence="1" id="KW-0805">Transcription regulation</keyword>
<accession>A0A918XU87</accession>
<evidence type="ECO:0000313" key="4">
    <source>
        <dbReference type="EMBL" id="GHD52947.1"/>
    </source>
</evidence>
<dbReference type="InterPro" id="IPR036271">
    <property type="entry name" value="Tet_transcr_reg_TetR-rel_C_sf"/>
</dbReference>
<gene>
    <name evidence="4" type="ORF">GCM10017083_28950</name>
</gene>
<comment type="caution">
    <text evidence="4">The sequence shown here is derived from an EMBL/GenBank/DDBJ whole genome shotgun (WGS) entry which is preliminary data.</text>
</comment>
<reference evidence="4" key="2">
    <citation type="submission" date="2020-09" db="EMBL/GenBank/DDBJ databases">
        <authorList>
            <person name="Sun Q."/>
            <person name="Kim S."/>
        </authorList>
    </citation>
    <scope>NUCLEOTIDE SEQUENCE</scope>
    <source>
        <strain evidence="4">KCTC 42651</strain>
    </source>
</reference>
<reference evidence="4" key="1">
    <citation type="journal article" date="2014" name="Int. J. Syst. Evol. Microbiol.">
        <title>Complete genome sequence of Corynebacterium casei LMG S-19264T (=DSM 44701T), isolated from a smear-ripened cheese.</title>
        <authorList>
            <consortium name="US DOE Joint Genome Institute (JGI-PGF)"/>
            <person name="Walter F."/>
            <person name="Albersmeier A."/>
            <person name="Kalinowski J."/>
            <person name="Ruckert C."/>
        </authorList>
    </citation>
    <scope>NUCLEOTIDE SEQUENCE</scope>
    <source>
        <strain evidence="4">KCTC 42651</strain>
    </source>
</reference>
<dbReference type="Gene3D" id="1.10.357.10">
    <property type="entry name" value="Tetracycline Repressor, domain 2"/>
    <property type="match status" value="1"/>
</dbReference>
<name>A0A918XU87_9PROT</name>
<dbReference type="Proteomes" id="UP000630353">
    <property type="component" value="Unassembled WGS sequence"/>
</dbReference>
<keyword evidence="2" id="KW-0804">Transcription</keyword>
<evidence type="ECO:0000256" key="2">
    <source>
        <dbReference type="ARBA" id="ARBA00023163"/>
    </source>
</evidence>
<dbReference type="PANTHER" id="PTHR47506:SF1">
    <property type="entry name" value="HTH-TYPE TRANSCRIPTIONAL REGULATOR YJDC"/>
    <property type="match status" value="1"/>
</dbReference>
<dbReference type="RefSeq" id="WP_189990783.1">
    <property type="nucleotide sequence ID" value="NZ_BMZS01000006.1"/>
</dbReference>
<feature type="domain" description="Tetracyclin repressor-like C-terminal" evidence="3">
    <location>
        <begin position="43"/>
        <end position="128"/>
    </location>
</feature>
<sequence>MVDRYADRFGAALEVIAADDGQSAMAMLDHYLEPYLIFAGTPDRVCLCGALAGEMPALPEPVRDRVARFFTEHQAWLAATLERGRRRGEFALRDDPAKMARLVFGALQGALLVKRTTNDASQLHDVIAVLKHGLTGGTAQPAG</sequence>
<proteinExistence type="predicted"/>
<evidence type="ECO:0000313" key="5">
    <source>
        <dbReference type="Proteomes" id="UP000630353"/>
    </source>
</evidence>
<evidence type="ECO:0000256" key="1">
    <source>
        <dbReference type="ARBA" id="ARBA00023015"/>
    </source>
</evidence>
<dbReference type="AlphaFoldDB" id="A0A918XU87"/>
<dbReference type="Pfam" id="PF16925">
    <property type="entry name" value="TetR_C_13"/>
    <property type="match status" value="1"/>
</dbReference>
<dbReference type="PANTHER" id="PTHR47506">
    <property type="entry name" value="TRANSCRIPTIONAL REGULATORY PROTEIN"/>
    <property type="match status" value="1"/>
</dbReference>
<dbReference type="InterPro" id="IPR011075">
    <property type="entry name" value="TetR_C"/>
</dbReference>
<dbReference type="EMBL" id="BMZS01000006">
    <property type="protein sequence ID" value="GHD52947.1"/>
    <property type="molecule type" value="Genomic_DNA"/>
</dbReference>
<dbReference type="SUPFAM" id="SSF48498">
    <property type="entry name" value="Tetracyclin repressor-like, C-terminal domain"/>
    <property type="match status" value="1"/>
</dbReference>
<protein>
    <recommendedName>
        <fullName evidence="3">Tetracyclin repressor-like C-terminal domain-containing protein</fullName>
    </recommendedName>
</protein>
<keyword evidence="5" id="KW-1185">Reference proteome</keyword>
<organism evidence="4 5">
    <name type="scientific">Thalassobaculum fulvum</name>
    <dbReference type="NCBI Taxonomy" id="1633335"/>
    <lineage>
        <taxon>Bacteria</taxon>
        <taxon>Pseudomonadati</taxon>
        <taxon>Pseudomonadota</taxon>
        <taxon>Alphaproteobacteria</taxon>
        <taxon>Rhodospirillales</taxon>
        <taxon>Thalassobaculaceae</taxon>
        <taxon>Thalassobaculum</taxon>
    </lineage>
</organism>